<dbReference type="Proteomes" id="UP000183832">
    <property type="component" value="Unassembled WGS sequence"/>
</dbReference>
<gene>
    <name evidence="1" type="ORF">CLUMA_CG004924</name>
</gene>
<evidence type="ECO:0000313" key="2">
    <source>
        <dbReference type="Proteomes" id="UP000183832"/>
    </source>
</evidence>
<reference evidence="1 2" key="1">
    <citation type="submission" date="2015-04" db="EMBL/GenBank/DDBJ databases">
        <authorList>
            <person name="Syromyatnikov M.Y."/>
            <person name="Popov V.N."/>
        </authorList>
    </citation>
    <scope>NUCLEOTIDE SEQUENCE [LARGE SCALE GENOMIC DNA]</scope>
</reference>
<sequence>MTLKFFVENLLKHRVIKSVVIAELLEKDWRLKALKRGNNKIKDKRVGFLSFSNDGDGSGNREN</sequence>
<dbReference type="OrthoDB" id="265306at2759"/>
<organism evidence="1 2">
    <name type="scientific">Clunio marinus</name>
    <dbReference type="NCBI Taxonomy" id="568069"/>
    <lineage>
        <taxon>Eukaryota</taxon>
        <taxon>Metazoa</taxon>
        <taxon>Ecdysozoa</taxon>
        <taxon>Arthropoda</taxon>
        <taxon>Hexapoda</taxon>
        <taxon>Insecta</taxon>
        <taxon>Pterygota</taxon>
        <taxon>Neoptera</taxon>
        <taxon>Endopterygota</taxon>
        <taxon>Diptera</taxon>
        <taxon>Nematocera</taxon>
        <taxon>Chironomoidea</taxon>
        <taxon>Chironomidae</taxon>
        <taxon>Clunio</taxon>
    </lineage>
</organism>
<protein>
    <submittedName>
        <fullName evidence="1">CLUMA_CG004924, isoform C</fullName>
    </submittedName>
</protein>
<dbReference type="AlphaFoldDB" id="A0A1J1HUM6"/>
<proteinExistence type="predicted"/>
<accession>A0A1J1HUM6</accession>
<evidence type="ECO:0000313" key="1">
    <source>
        <dbReference type="EMBL" id="CRK91242.1"/>
    </source>
</evidence>
<dbReference type="EMBL" id="CVRI01000020">
    <property type="protein sequence ID" value="CRK91242.1"/>
    <property type="molecule type" value="Genomic_DNA"/>
</dbReference>
<name>A0A1J1HUM6_9DIPT</name>
<keyword evidence="2" id="KW-1185">Reference proteome</keyword>